<dbReference type="EC" id="3.6.1.74" evidence="8"/>
<evidence type="ECO:0000313" key="11">
    <source>
        <dbReference type="EMBL" id="PPQ75512.1"/>
    </source>
</evidence>
<comment type="caution">
    <text evidence="11">The sequence shown here is derived from an EMBL/GenBank/DDBJ whole genome shotgun (WGS) entry which is preliminary data.</text>
</comment>
<dbReference type="InParanoid" id="A0A409WAH7"/>
<dbReference type="OrthoDB" id="272147at2759"/>
<evidence type="ECO:0000256" key="3">
    <source>
        <dbReference type="ARBA" id="ARBA00006345"/>
    </source>
</evidence>
<dbReference type="InterPro" id="IPR040343">
    <property type="entry name" value="Cet1/Ctl1"/>
</dbReference>
<dbReference type="InterPro" id="IPR033469">
    <property type="entry name" value="CYTH-like_dom_sf"/>
</dbReference>
<feature type="region of interest" description="Disordered" evidence="9">
    <location>
        <begin position="1"/>
        <end position="38"/>
    </location>
</feature>
<feature type="compositionally biased region" description="Polar residues" evidence="9">
    <location>
        <begin position="17"/>
        <end position="38"/>
    </location>
</feature>
<dbReference type="EMBL" id="NHTK01005665">
    <property type="protein sequence ID" value="PPQ75512.1"/>
    <property type="molecule type" value="Genomic_DNA"/>
</dbReference>
<dbReference type="FunCoup" id="A0A409WAH7">
    <property type="interactions" value="35"/>
</dbReference>
<comment type="similarity">
    <text evidence="3 8">Belongs to the fungal TPase family.</text>
</comment>
<evidence type="ECO:0000256" key="4">
    <source>
        <dbReference type="ARBA" id="ARBA00022664"/>
    </source>
</evidence>
<dbReference type="PANTHER" id="PTHR28118:SF1">
    <property type="entry name" value="POLYNUCLEOTIDE 5'-TRIPHOSPHATASE CTL1-RELATED"/>
    <property type="match status" value="1"/>
</dbReference>
<dbReference type="SUPFAM" id="SSF55154">
    <property type="entry name" value="CYTH-like phosphatases"/>
    <property type="match status" value="1"/>
</dbReference>
<comment type="subunit">
    <text evidence="8">Heterodimer. The mRNA-capping enzyme is composed of two separate chains alpha and beta, respectively a mRNA guanylyltransferase and an mRNA 5'-triphosphate monophosphatase.</text>
</comment>
<name>A0A409WAH7_9AGAR</name>
<gene>
    <name evidence="11" type="ORF">CVT24_013186</name>
</gene>
<dbReference type="GO" id="GO:0140818">
    <property type="term" value="F:mRNA 5'-triphosphate monophosphatase activity"/>
    <property type="evidence" value="ECO:0007669"/>
    <property type="project" value="UniProtKB-EC"/>
</dbReference>
<dbReference type="Pfam" id="PF02940">
    <property type="entry name" value="mRNA_triPase"/>
    <property type="match status" value="1"/>
</dbReference>
<evidence type="ECO:0000256" key="8">
    <source>
        <dbReference type="RuleBase" id="RU367053"/>
    </source>
</evidence>
<comment type="subcellular location">
    <subcellularLocation>
        <location evidence="2 8">Nucleus</location>
    </subcellularLocation>
</comment>
<dbReference type="Gene3D" id="3.20.100.10">
    <property type="entry name" value="mRNA triphosphatase Cet1-like"/>
    <property type="match status" value="1"/>
</dbReference>
<evidence type="ECO:0000259" key="10">
    <source>
        <dbReference type="Pfam" id="PF02940"/>
    </source>
</evidence>
<dbReference type="AlphaFoldDB" id="A0A409WAH7"/>
<dbReference type="InterPro" id="IPR037009">
    <property type="entry name" value="mRNA_triPase_Cet1_sf"/>
</dbReference>
<dbReference type="PANTHER" id="PTHR28118">
    <property type="entry name" value="POLYNUCLEOTIDE 5'-TRIPHOSPHATASE-RELATED"/>
    <property type="match status" value="1"/>
</dbReference>
<feature type="domain" description="mRNA triphosphatase Cet1-like" evidence="10">
    <location>
        <begin position="53"/>
        <end position="273"/>
    </location>
</feature>
<evidence type="ECO:0000256" key="9">
    <source>
        <dbReference type="SAM" id="MobiDB-lite"/>
    </source>
</evidence>
<evidence type="ECO:0000256" key="6">
    <source>
        <dbReference type="ARBA" id="ARBA00023242"/>
    </source>
</evidence>
<keyword evidence="5 8" id="KW-0378">Hydrolase</keyword>
<proteinExistence type="inferred from homology"/>
<keyword evidence="8" id="KW-0506">mRNA capping</keyword>
<dbReference type="GO" id="GO:0006370">
    <property type="term" value="P:7-methylguanosine mRNA capping"/>
    <property type="evidence" value="ECO:0007669"/>
    <property type="project" value="UniProtKB-UniRule"/>
</dbReference>
<accession>A0A409WAH7</accession>
<evidence type="ECO:0000256" key="2">
    <source>
        <dbReference type="ARBA" id="ARBA00004123"/>
    </source>
</evidence>
<keyword evidence="4 8" id="KW-0507">mRNA processing</keyword>
<sequence length="322" mass="36324">MHRRDDKPPPMKRARQDSSSQDMRETPNNGHAQGSQLTLPPLSLSILGVEPMDEFIKQIADFIHHMIMTRPLTDVAPQARVEVEAKIGLLRDKSSGQRLSLPILSEAILAPGVDVRFESNMSSNQHRHFNNLLNQLKTASDQPNHPSTPLGYTHHYLVDSFFPPSDQGLSLGHPYDREKIRVTRDEKSGTVIESVRKIRLGDLNIVSPKNLADWRVSVNLEVPMPHPVGIATHKRRKDRLSYTHEEFVIDLTQVTTSAANEPPQVLHELEIEIMRPELLLASAAKRLDPNASEHEKSAFDELIRAFVNNARILARNSSEGWQ</sequence>
<comment type="function">
    <text evidence="8">First step of mRNA capping. Converts the 5'-triphosphate end of a nascent mRNA chain into a diphosphate end.</text>
</comment>
<dbReference type="CDD" id="cd07470">
    <property type="entry name" value="CYTH-like_mRNA_RTPase"/>
    <property type="match status" value="1"/>
</dbReference>
<keyword evidence="12" id="KW-1185">Reference proteome</keyword>
<evidence type="ECO:0000256" key="1">
    <source>
        <dbReference type="ARBA" id="ARBA00001946"/>
    </source>
</evidence>
<protein>
    <recommendedName>
        <fullName evidence="8">mRNA-capping enzyme subunit beta</fullName>
        <ecNumber evidence="8">3.6.1.74</ecNumber>
    </recommendedName>
    <alternativeName>
        <fullName evidence="8">mRNA 5'-phosphatase</fullName>
    </alternativeName>
    <alternativeName>
        <fullName evidence="8">mRNA 5'-triphosphate monophosphatase</fullName>
    </alternativeName>
</protein>
<dbReference type="GO" id="GO:0004651">
    <property type="term" value="F:polynucleotide 5'-phosphatase activity"/>
    <property type="evidence" value="ECO:0007669"/>
    <property type="project" value="UniProtKB-UniRule"/>
</dbReference>
<comment type="cofactor">
    <cofactor evidence="1 8">
        <name>Mg(2+)</name>
        <dbReference type="ChEBI" id="CHEBI:18420"/>
    </cofactor>
</comment>
<reference evidence="11 12" key="1">
    <citation type="journal article" date="2018" name="Evol. Lett.">
        <title>Horizontal gene cluster transfer increased hallucinogenic mushroom diversity.</title>
        <authorList>
            <person name="Reynolds H.T."/>
            <person name="Vijayakumar V."/>
            <person name="Gluck-Thaler E."/>
            <person name="Korotkin H.B."/>
            <person name="Matheny P.B."/>
            <person name="Slot J.C."/>
        </authorList>
    </citation>
    <scope>NUCLEOTIDE SEQUENCE [LARGE SCALE GENOMIC DNA]</scope>
    <source>
        <strain evidence="11 12">2629</strain>
    </source>
</reference>
<evidence type="ECO:0000256" key="7">
    <source>
        <dbReference type="ARBA" id="ARBA00047740"/>
    </source>
</evidence>
<organism evidence="11 12">
    <name type="scientific">Panaeolus cyanescens</name>
    <dbReference type="NCBI Taxonomy" id="181874"/>
    <lineage>
        <taxon>Eukaryota</taxon>
        <taxon>Fungi</taxon>
        <taxon>Dikarya</taxon>
        <taxon>Basidiomycota</taxon>
        <taxon>Agaricomycotina</taxon>
        <taxon>Agaricomycetes</taxon>
        <taxon>Agaricomycetidae</taxon>
        <taxon>Agaricales</taxon>
        <taxon>Agaricineae</taxon>
        <taxon>Galeropsidaceae</taxon>
        <taxon>Panaeolus</taxon>
    </lineage>
</organism>
<evidence type="ECO:0000313" key="12">
    <source>
        <dbReference type="Proteomes" id="UP000284842"/>
    </source>
</evidence>
<dbReference type="InterPro" id="IPR004206">
    <property type="entry name" value="mRNA_triPase_Cet1"/>
</dbReference>
<dbReference type="Proteomes" id="UP000284842">
    <property type="component" value="Unassembled WGS sequence"/>
</dbReference>
<evidence type="ECO:0000256" key="5">
    <source>
        <dbReference type="ARBA" id="ARBA00022801"/>
    </source>
</evidence>
<dbReference type="GO" id="GO:0031533">
    <property type="term" value="C:mRNA capping enzyme complex"/>
    <property type="evidence" value="ECO:0007669"/>
    <property type="project" value="UniProtKB-UniRule"/>
</dbReference>
<keyword evidence="6 8" id="KW-0539">Nucleus</keyword>
<dbReference type="STRING" id="181874.A0A409WAH7"/>
<comment type="catalytic activity">
    <reaction evidence="7">
        <text>a 5'-end triphospho-ribonucleoside in mRNA + H2O = a 5'-end diphospho-ribonucleoside in mRNA + phosphate + H(+)</text>
        <dbReference type="Rhea" id="RHEA:67004"/>
        <dbReference type="Rhea" id="RHEA-COMP:17164"/>
        <dbReference type="Rhea" id="RHEA-COMP:17165"/>
        <dbReference type="ChEBI" id="CHEBI:15377"/>
        <dbReference type="ChEBI" id="CHEBI:15378"/>
        <dbReference type="ChEBI" id="CHEBI:43474"/>
        <dbReference type="ChEBI" id="CHEBI:167616"/>
        <dbReference type="ChEBI" id="CHEBI:167618"/>
        <dbReference type="EC" id="3.6.1.74"/>
    </reaction>
    <physiologicalReaction direction="left-to-right" evidence="7">
        <dbReference type="Rhea" id="RHEA:67005"/>
    </physiologicalReaction>
</comment>